<dbReference type="InterPro" id="IPR036322">
    <property type="entry name" value="WD40_repeat_dom_sf"/>
</dbReference>
<evidence type="ECO:0000256" key="3">
    <source>
        <dbReference type="PROSITE-ProRule" id="PRU00221"/>
    </source>
</evidence>
<dbReference type="Gene3D" id="3.40.50.300">
    <property type="entry name" value="P-loop containing nucleotide triphosphate hydrolases"/>
    <property type="match status" value="1"/>
</dbReference>
<proteinExistence type="predicted"/>
<feature type="repeat" description="WD" evidence="3">
    <location>
        <begin position="1051"/>
        <end position="1091"/>
    </location>
</feature>
<dbReference type="InterPro" id="IPR027417">
    <property type="entry name" value="P-loop_NTPase"/>
</dbReference>
<dbReference type="Pfam" id="PF00931">
    <property type="entry name" value="NB-ARC"/>
    <property type="match status" value="1"/>
</dbReference>
<feature type="repeat" description="WD" evidence="3">
    <location>
        <begin position="727"/>
        <end position="768"/>
    </location>
</feature>
<feature type="non-terminal residue" evidence="6">
    <location>
        <position position="1339"/>
    </location>
</feature>
<keyword evidence="2" id="KW-0677">Repeat</keyword>
<dbReference type="CDD" id="cd00200">
    <property type="entry name" value="WD40"/>
    <property type="match status" value="2"/>
</dbReference>
<dbReference type="SUPFAM" id="SSF50978">
    <property type="entry name" value="WD40 repeat-like"/>
    <property type="match status" value="2"/>
</dbReference>
<feature type="region of interest" description="Disordered" evidence="4">
    <location>
        <begin position="686"/>
        <end position="711"/>
    </location>
</feature>
<feature type="compositionally biased region" description="Polar residues" evidence="4">
    <location>
        <begin position="686"/>
        <end position="701"/>
    </location>
</feature>
<feature type="repeat" description="WD" evidence="3">
    <location>
        <begin position="1265"/>
        <end position="1306"/>
    </location>
</feature>
<name>A0A2W4WV26_9CYAN</name>
<dbReference type="InterPro" id="IPR020472">
    <property type="entry name" value="WD40_PAC1"/>
</dbReference>
<keyword evidence="1 3" id="KW-0853">WD repeat</keyword>
<dbReference type="PROSITE" id="PS00678">
    <property type="entry name" value="WD_REPEATS_1"/>
    <property type="match status" value="5"/>
</dbReference>
<dbReference type="PANTHER" id="PTHR19879">
    <property type="entry name" value="TRANSCRIPTION INITIATION FACTOR TFIID"/>
    <property type="match status" value="1"/>
</dbReference>
<evidence type="ECO:0000256" key="4">
    <source>
        <dbReference type="SAM" id="MobiDB-lite"/>
    </source>
</evidence>
<dbReference type="SMART" id="SM00320">
    <property type="entry name" value="WD40"/>
    <property type="match status" value="13"/>
</dbReference>
<gene>
    <name evidence="6" type="ORF">DCF15_17400</name>
</gene>
<evidence type="ECO:0000256" key="2">
    <source>
        <dbReference type="ARBA" id="ARBA00022737"/>
    </source>
</evidence>
<dbReference type="PROSITE" id="PS50294">
    <property type="entry name" value="WD_REPEATS_REGION"/>
    <property type="match status" value="7"/>
</dbReference>
<feature type="repeat" description="WD" evidence="3">
    <location>
        <begin position="908"/>
        <end position="949"/>
    </location>
</feature>
<feature type="domain" description="NB-ARC" evidence="5">
    <location>
        <begin position="167"/>
        <end position="264"/>
    </location>
</feature>
<feature type="repeat" description="WD" evidence="3">
    <location>
        <begin position="852"/>
        <end position="893"/>
    </location>
</feature>
<dbReference type="Gene3D" id="2.130.10.10">
    <property type="entry name" value="YVTN repeat-like/Quinoprotein amine dehydrogenase"/>
    <property type="match status" value="5"/>
</dbReference>
<feature type="repeat" description="WD" evidence="3">
    <location>
        <begin position="1134"/>
        <end position="1175"/>
    </location>
</feature>
<dbReference type="SUPFAM" id="SSF52540">
    <property type="entry name" value="P-loop containing nucleoside triphosphate hydrolases"/>
    <property type="match status" value="1"/>
</dbReference>
<evidence type="ECO:0000313" key="6">
    <source>
        <dbReference type="EMBL" id="PZO49003.1"/>
    </source>
</evidence>
<protein>
    <recommendedName>
        <fullName evidence="5">NB-ARC domain-containing protein</fullName>
    </recommendedName>
</protein>
<sequence length="1339" mass="149269">MTQHVEFSEEFLTKVAKDNRVSDGELAALKLALDQQKSKDIAKYLNISEAAARKRLGEVYKKFDIKGNGPGKLASLKQQLVDSSTGLLYKAETKSGKAKAESAKTEKAYRANADEPLSSPLSSPLLTGDQNVHWNDAPTLNLFRGREQSLDNLAQWISQFSQFSQSAKSHKLLAICGIGGIGKSYLARKLAERVSEQFQVVVWVSVSATQSPEDFLRSLIPIIQSDHSSDHFIDADRLSTLSMSALIEQFLKCLSRQRCLIVLDGFERLFDSHQPDNSQKNQASIPTFDAKRRQQASSYRAGFEAYSEVLSAVIAPHKDVAGDSARDSAKSTGHTSCLILTSREKPRELLSVPVQHSNAWLYTLSGLRSADVKQLLESFEMAASPADYEAITDRYCGHPMALRISANIVKDVFDGSIADFLDQEISVFDDLRGVIKTQFKRLPPIEQEVMYWLVVNHQPCTLISLKKDIVSEDHKQNLLYTLQSLERRSLVEVRRSGGISFHLHPMVSEYVLNRFIRAIFSELMRGSLDLFNSHALMKADAEDELREFQKENIVEPVLERLKNHYKSLDSVDEQLSDRLSKFRQENYHRLGYAGGNFVNLLVQLSQGQRLSSKDFSKMTIWQAYLQGVELRDVNFNRCQLDRSVFTETLSDVLTLAFQDSFRQPLLACGDANGSVHLWEMPLSLPATSRSPSGQSSDQLENSPSAPSSPLSAAIAGANAQGQKYAEWEAHSGWVRAIAFIPKRSLLVTGGDDSRLKLWRLPTAQCALAQPEQLWQRPAEDWIHAVAVSPNGKIIASGSGDKITLHHVRNGQEICQLGNRTDGQTDDQIYGNSHISHGVWDKAPQSMQRAMQGTVQQNRIRTLAFSADSNWLASCSDDHVICLWPLKSLTLLMSGKENLSNLSISPMWLKGHKGLVHSMCFSPDSALLISGSEDKTVRVWAVASGECQQTLRRPNDRVRSVAISADGRFLATGGDDCRVTLWDLKTLNLLNSISTQSSRIWSVAFHQQGERLTLAAGGDKQTLMLWQVCSNQRQRSRDGKDKSAYLRRLRTYRGYTNGIRAVAFLGDRRITGGGDSGDLSVWDTETHNRKATLSLHHGRIWAIAVDLQNARVASGSDDHTVRLWDANTGQCLTTLTGHNNWVRTVAFSSRGRFLASGGDDGTIRIWNTASGFCLKILEQQILEQPVHWIRSLSFNPKNNRYLISGGDNCCVQRWNRKEASVKTLFQHQRRVCSVAYSPDGRMIASGSDDATVILWDVEKNEIYRQLEPSELGIKALAFSPNGHYLAAGGEDQLVYVWDLRAENLENHCFTFRPEDYRGIAGGIRSVGFSPDSQFVISGGA</sequence>
<dbReference type="InterPro" id="IPR002182">
    <property type="entry name" value="NB-ARC"/>
</dbReference>
<dbReference type="Pfam" id="PF00400">
    <property type="entry name" value="WD40"/>
    <property type="match status" value="11"/>
</dbReference>
<feature type="repeat" description="WD" evidence="3">
    <location>
        <begin position="1092"/>
        <end position="1133"/>
    </location>
</feature>
<dbReference type="PANTHER" id="PTHR19879:SF9">
    <property type="entry name" value="TRANSCRIPTION INITIATION FACTOR TFIID SUBUNIT 5"/>
    <property type="match status" value="1"/>
</dbReference>
<dbReference type="GO" id="GO:0043531">
    <property type="term" value="F:ADP binding"/>
    <property type="evidence" value="ECO:0007669"/>
    <property type="project" value="InterPro"/>
</dbReference>
<dbReference type="PROSITE" id="PS50082">
    <property type="entry name" value="WD_REPEATS_2"/>
    <property type="match status" value="9"/>
</dbReference>
<feature type="repeat" description="WD" evidence="3">
    <location>
        <begin position="1223"/>
        <end position="1264"/>
    </location>
</feature>
<feature type="region of interest" description="Disordered" evidence="4">
    <location>
        <begin position="99"/>
        <end position="122"/>
    </location>
</feature>
<dbReference type="InterPro" id="IPR001680">
    <property type="entry name" value="WD40_rpt"/>
</dbReference>
<feature type="compositionally biased region" description="Low complexity" evidence="4">
    <location>
        <begin position="702"/>
        <end position="711"/>
    </location>
</feature>
<dbReference type="PRINTS" id="PR00320">
    <property type="entry name" value="GPROTEINBRPT"/>
</dbReference>
<feature type="compositionally biased region" description="Basic and acidic residues" evidence="4">
    <location>
        <begin position="99"/>
        <end position="113"/>
    </location>
</feature>
<organism evidence="6 7">
    <name type="scientific">Phormidesmis priestleyi</name>
    <dbReference type="NCBI Taxonomy" id="268141"/>
    <lineage>
        <taxon>Bacteria</taxon>
        <taxon>Bacillati</taxon>
        <taxon>Cyanobacteriota</taxon>
        <taxon>Cyanophyceae</taxon>
        <taxon>Leptolyngbyales</taxon>
        <taxon>Leptolyngbyaceae</taxon>
        <taxon>Phormidesmis</taxon>
    </lineage>
</organism>
<accession>A0A2W4WV26</accession>
<reference evidence="6 7" key="2">
    <citation type="submission" date="2018-06" db="EMBL/GenBank/DDBJ databases">
        <title>Metagenomic assembly of (sub)arctic Cyanobacteria and their associated microbiome from non-axenic cultures.</title>
        <authorList>
            <person name="Baurain D."/>
        </authorList>
    </citation>
    <scope>NUCLEOTIDE SEQUENCE [LARGE SCALE GENOMIC DNA]</scope>
    <source>
        <strain evidence="6">ULC027bin1</strain>
    </source>
</reference>
<dbReference type="Proteomes" id="UP000249794">
    <property type="component" value="Unassembled WGS sequence"/>
</dbReference>
<dbReference type="EMBL" id="QBMP01000224">
    <property type="protein sequence ID" value="PZO49003.1"/>
    <property type="molecule type" value="Genomic_DNA"/>
</dbReference>
<dbReference type="InterPro" id="IPR015943">
    <property type="entry name" value="WD40/YVTN_repeat-like_dom_sf"/>
</dbReference>
<evidence type="ECO:0000259" key="5">
    <source>
        <dbReference type="Pfam" id="PF00931"/>
    </source>
</evidence>
<dbReference type="InterPro" id="IPR019775">
    <property type="entry name" value="WD40_repeat_CS"/>
</dbReference>
<evidence type="ECO:0000313" key="7">
    <source>
        <dbReference type="Proteomes" id="UP000249794"/>
    </source>
</evidence>
<reference evidence="7" key="1">
    <citation type="submission" date="2018-04" db="EMBL/GenBank/DDBJ databases">
        <authorList>
            <person name="Cornet L."/>
        </authorList>
    </citation>
    <scope>NUCLEOTIDE SEQUENCE [LARGE SCALE GENOMIC DNA]</scope>
</reference>
<feature type="repeat" description="WD" evidence="3">
    <location>
        <begin position="950"/>
        <end position="991"/>
    </location>
</feature>
<comment type="caution">
    <text evidence="6">The sequence shown here is derived from an EMBL/GenBank/DDBJ whole genome shotgun (WGS) entry which is preliminary data.</text>
</comment>
<evidence type="ECO:0000256" key="1">
    <source>
        <dbReference type="ARBA" id="ARBA00022574"/>
    </source>
</evidence>